<reference evidence="1 2" key="1">
    <citation type="journal article" date="2015" name="Genome Announc.">
        <title>Expanding the biotechnology potential of lactobacilli through comparative genomics of 213 strains and associated genera.</title>
        <authorList>
            <person name="Sun Z."/>
            <person name="Harris H.M."/>
            <person name="McCann A."/>
            <person name="Guo C."/>
            <person name="Argimon S."/>
            <person name="Zhang W."/>
            <person name="Yang X."/>
            <person name="Jeffery I.B."/>
            <person name="Cooney J.C."/>
            <person name="Kagawa T.F."/>
            <person name="Liu W."/>
            <person name="Song Y."/>
            <person name="Salvetti E."/>
            <person name="Wrobel A."/>
            <person name="Rasinkangas P."/>
            <person name="Parkhill J."/>
            <person name="Rea M.C."/>
            <person name="O'Sullivan O."/>
            <person name="Ritari J."/>
            <person name="Douillard F.P."/>
            <person name="Paul Ross R."/>
            <person name="Yang R."/>
            <person name="Briner A.E."/>
            <person name="Felis G.E."/>
            <person name="de Vos W.M."/>
            <person name="Barrangou R."/>
            <person name="Klaenhammer T.R."/>
            <person name="Caufield P.W."/>
            <person name="Cui Y."/>
            <person name="Zhang H."/>
            <person name="O'Toole P.W."/>
        </authorList>
    </citation>
    <scope>NUCLEOTIDE SEQUENCE [LARGE SCALE GENOMIC DNA]</scope>
    <source>
        <strain evidence="1 2">DSM 18933</strain>
    </source>
</reference>
<dbReference type="RefSeq" id="WP_025022700.1">
    <property type="nucleotide sequence ID" value="NZ_AZGD01000107.1"/>
</dbReference>
<organism evidence="1 2">
    <name type="scientific">Ligilactobacillus hayakitensis DSM 18933 = JCM 14209</name>
    <dbReference type="NCBI Taxonomy" id="1423755"/>
    <lineage>
        <taxon>Bacteria</taxon>
        <taxon>Bacillati</taxon>
        <taxon>Bacillota</taxon>
        <taxon>Bacilli</taxon>
        <taxon>Lactobacillales</taxon>
        <taxon>Lactobacillaceae</taxon>
        <taxon>Ligilactobacillus</taxon>
    </lineage>
</organism>
<proteinExistence type="predicted"/>
<gene>
    <name evidence="1" type="ORF">FC40_GL001206</name>
</gene>
<evidence type="ECO:0000313" key="1">
    <source>
        <dbReference type="EMBL" id="KRM17309.1"/>
    </source>
</evidence>
<dbReference type="Proteomes" id="UP000051054">
    <property type="component" value="Unassembled WGS sequence"/>
</dbReference>
<protein>
    <submittedName>
        <fullName evidence="1">Uncharacterized protein</fullName>
    </submittedName>
</protein>
<accession>A0A0R1WI88</accession>
<comment type="caution">
    <text evidence="1">The sequence shown here is derived from an EMBL/GenBank/DDBJ whole genome shotgun (WGS) entry which is preliminary data.</text>
</comment>
<keyword evidence="2" id="KW-1185">Reference proteome</keyword>
<dbReference type="PATRIC" id="fig|1423755.3.peg.1274"/>
<name>A0A0R1WI88_9LACO</name>
<dbReference type="EMBL" id="AZGD01000107">
    <property type="protein sequence ID" value="KRM17309.1"/>
    <property type="molecule type" value="Genomic_DNA"/>
</dbReference>
<dbReference type="AlphaFoldDB" id="A0A0R1WI88"/>
<sequence>MSKYINKEESNSAGVVEPIRIDILKKSIPQIPIPQIPIPQMPISKIANTYVDSKFTASVKALEKVIANSVSIADNLFKGVTLLNTQLNLPKTVSILENIRKEKKKNVTKINDECQKQGLLPTTITQKYMVYEAEKYIRKGFIESYKDNNYELCKEEIDGILDNFERLGYYGSLKTISEMNKKFADVWPFFANNLYPELDRVYVDLLEETNKITKLGYQSRITRIKDIKRNVKKLREMQQQEMFKGSTLYLDLIKVLEIGKLQFRRNDFENDIYVPANLANRNSMLHGYTGLDNYTIDQLIKLINHLAGTSEILLQLKQKNL</sequence>
<evidence type="ECO:0000313" key="2">
    <source>
        <dbReference type="Proteomes" id="UP000051054"/>
    </source>
</evidence>